<name>A0ABR1C9P6_NECAM</name>
<dbReference type="Proteomes" id="UP001303046">
    <property type="component" value="Unassembled WGS sequence"/>
</dbReference>
<organism evidence="2 3">
    <name type="scientific">Necator americanus</name>
    <name type="common">Human hookworm</name>
    <dbReference type="NCBI Taxonomy" id="51031"/>
    <lineage>
        <taxon>Eukaryota</taxon>
        <taxon>Metazoa</taxon>
        <taxon>Ecdysozoa</taxon>
        <taxon>Nematoda</taxon>
        <taxon>Chromadorea</taxon>
        <taxon>Rhabditida</taxon>
        <taxon>Rhabditina</taxon>
        <taxon>Rhabditomorpha</taxon>
        <taxon>Strongyloidea</taxon>
        <taxon>Ancylostomatidae</taxon>
        <taxon>Bunostominae</taxon>
        <taxon>Necator</taxon>
    </lineage>
</organism>
<comment type="caution">
    <text evidence="2">The sequence shown here is derived from an EMBL/GenBank/DDBJ whole genome shotgun (WGS) entry which is preliminary data.</text>
</comment>
<gene>
    <name evidence="2" type="primary">Necator_chrII.g5532</name>
    <name evidence="2" type="ORF">RB195_017739</name>
</gene>
<feature type="compositionally biased region" description="Basic and acidic residues" evidence="1">
    <location>
        <begin position="1"/>
        <end position="11"/>
    </location>
</feature>
<evidence type="ECO:0000313" key="3">
    <source>
        <dbReference type="Proteomes" id="UP001303046"/>
    </source>
</evidence>
<protein>
    <submittedName>
        <fullName evidence="2">Uncharacterized protein</fullName>
    </submittedName>
</protein>
<proteinExistence type="predicted"/>
<feature type="region of interest" description="Disordered" evidence="1">
    <location>
        <begin position="1"/>
        <end position="20"/>
    </location>
</feature>
<evidence type="ECO:0000313" key="2">
    <source>
        <dbReference type="EMBL" id="KAK6734145.1"/>
    </source>
</evidence>
<sequence>MKHREGSRQDEQAGFPSRRSAFDEAAFDSLHRRRLFNGADGVPGKVCDNEDPYAEIGVVYRRMTRGRYEYLAPPSKVAAANRLRFFGHILVKPADRVVQRVLRRLSDSS</sequence>
<accession>A0ABR1C9P6</accession>
<keyword evidence="3" id="KW-1185">Reference proteome</keyword>
<evidence type="ECO:0000256" key="1">
    <source>
        <dbReference type="SAM" id="MobiDB-lite"/>
    </source>
</evidence>
<reference evidence="2 3" key="1">
    <citation type="submission" date="2023-08" db="EMBL/GenBank/DDBJ databases">
        <title>A Necator americanus chromosomal reference genome.</title>
        <authorList>
            <person name="Ilik V."/>
            <person name="Petrzelkova K.J."/>
            <person name="Pardy F."/>
            <person name="Fuh T."/>
            <person name="Niatou-Singa F.S."/>
            <person name="Gouil Q."/>
            <person name="Baker L."/>
            <person name="Ritchie M.E."/>
            <person name="Jex A.R."/>
            <person name="Gazzola D."/>
            <person name="Li H."/>
            <person name="Toshio Fujiwara R."/>
            <person name="Zhan B."/>
            <person name="Aroian R.V."/>
            <person name="Pafco B."/>
            <person name="Schwarz E.M."/>
        </authorList>
    </citation>
    <scope>NUCLEOTIDE SEQUENCE [LARGE SCALE GENOMIC DNA]</scope>
    <source>
        <strain evidence="2 3">Aroian</strain>
        <tissue evidence="2">Whole animal</tissue>
    </source>
</reference>
<dbReference type="EMBL" id="JAVFWL010000002">
    <property type="protein sequence ID" value="KAK6734145.1"/>
    <property type="molecule type" value="Genomic_DNA"/>
</dbReference>